<dbReference type="Pfam" id="PF13088">
    <property type="entry name" value="BNR_2"/>
    <property type="match status" value="1"/>
</dbReference>
<evidence type="ECO:0000259" key="1">
    <source>
        <dbReference type="Pfam" id="PF13088"/>
    </source>
</evidence>
<evidence type="ECO:0000313" key="3">
    <source>
        <dbReference type="Proteomes" id="UP000824211"/>
    </source>
</evidence>
<dbReference type="AlphaFoldDB" id="A0A9D2MDL0"/>
<evidence type="ECO:0000313" key="2">
    <source>
        <dbReference type="EMBL" id="HJB58870.1"/>
    </source>
</evidence>
<reference evidence="2" key="2">
    <citation type="submission" date="2021-04" db="EMBL/GenBank/DDBJ databases">
        <authorList>
            <person name="Gilroy R."/>
        </authorList>
    </citation>
    <scope>NUCLEOTIDE SEQUENCE</scope>
    <source>
        <strain evidence="2">ChiHjej9B8-13557</strain>
    </source>
</reference>
<dbReference type="Gene3D" id="2.120.10.10">
    <property type="match status" value="1"/>
</dbReference>
<feature type="domain" description="Sialidase" evidence="1">
    <location>
        <begin position="47"/>
        <end position="349"/>
    </location>
</feature>
<dbReference type="EMBL" id="DWXX01000078">
    <property type="protein sequence ID" value="HJB58870.1"/>
    <property type="molecule type" value="Genomic_DNA"/>
</dbReference>
<proteinExistence type="predicted"/>
<organism evidence="2 3">
    <name type="scientific">Candidatus Faecalibacterium faecipullorum</name>
    <dbReference type="NCBI Taxonomy" id="2838578"/>
    <lineage>
        <taxon>Bacteria</taxon>
        <taxon>Bacillati</taxon>
        <taxon>Bacillota</taxon>
        <taxon>Clostridia</taxon>
        <taxon>Eubacteriales</taxon>
        <taxon>Oscillospiraceae</taxon>
        <taxon>Faecalibacterium</taxon>
    </lineage>
</organism>
<dbReference type="InterPro" id="IPR011040">
    <property type="entry name" value="Sialidase"/>
</dbReference>
<dbReference type="CDD" id="cd15482">
    <property type="entry name" value="Sialidase_non-viral"/>
    <property type="match status" value="1"/>
</dbReference>
<dbReference type="InterPro" id="IPR036278">
    <property type="entry name" value="Sialidase_sf"/>
</dbReference>
<accession>A0A9D2MDL0</accession>
<name>A0A9D2MDL0_9FIRM</name>
<dbReference type="GO" id="GO:0016787">
    <property type="term" value="F:hydrolase activity"/>
    <property type="evidence" value="ECO:0007669"/>
    <property type="project" value="UniProtKB-KW"/>
</dbReference>
<keyword evidence="2" id="KW-0378">Hydrolase</keyword>
<reference evidence="2" key="1">
    <citation type="journal article" date="2021" name="PeerJ">
        <title>Extensive microbial diversity within the chicken gut microbiome revealed by metagenomics and culture.</title>
        <authorList>
            <person name="Gilroy R."/>
            <person name="Ravi A."/>
            <person name="Getino M."/>
            <person name="Pursley I."/>
            <person name="Horton D.L."/>
            <person name="Alikhan N.F."/>
            <person name="Baker D."/>
            <person name="Gharbi K."/>
            <person name="Hall N."/>
            <person name="Watson M."/>
            <person name="Adriaenssens E.M."/>
            <person name="Foster-Nyarko E."/>
            <person name="Jarju S."/>
            <person name="Secka A."/>
            <person name="Antonio M."/>
            <person name="Oren A."/>
            <person name="Chaudhuri R.R."/>
            <person name="La Ragione R."/>
            <person name="Hildebrand F."/>
            <person name="Pallen M.J."/>
        </authorList>
    </citation>
    <scope>NUCLEOTIDE SEQUENCE</scope>
    <source>
        <strain evidence="2">ChiHjej9B8-13557</strain>
    </source>
</reference>
<gene>
    <name evidence="2" type="ORF">H9771_04305</name>
</gene>
<dbReference type="PANTHER" id="PTHR43752">
    <property type="entry name" value="BNR/ASP-BOX REPEAT FAMILY PROTEIN"/>
    <property type="match status" value="1"/>
</dbReference>
<dbReference type="SUPFAM" id="SSF50939">
    <property type="entry name" value="Sialidases"/>
    <property type="match status" value="1"/>
</dbReference>
<dbReference type="PANTHER" id="PTHR43752:SF2">
    <property type="entry name" value="BNR_ASP-BOX REPEAT FAMILY PROTEIN"/>
    <property type="match status" value="1"/>
</dbReference>
<comment type="caution">
    <text evidence="2">The sequence shown here is derived from an EMBL/GenBank/DDBJ whole genome shotgun (WGS) entry which is preliminary data.</text>
</comment>
<dbReference type="Proteomes" id="UP000824211">
    <property type="component" value="Unassembled WGS sequence"/>
</dbReference>
<protein>
    <submittedName>
        <fullName evidence="2">Glycoside hydrolase</fullName>
    </submittedName>
</protein>
<sequence>MRKIIDLPALPDDGRLYRDGALGMVESLLPNPWKSCHAPDLLELPGGDLLCCWFAGSWEGNADVSIAVSRLPAGAAEWEEPVIVSDDPTRSEQNPSLFLNPDNGDVWLMYTAQKTPPPDLPKGVSMQGTAEIRRKISHDGGRSWDATETVFDRPGSFCRQKIQVLSSGRWVFSGFLCSMDNTRNGSDRSIVQISDDHGATWRMVEIPASAGRVHGNILELSPGHLVCLLRSRFADHIYRAESFDEGETWSIPEPTGLRNNNASISAIKLHSGALAIIYNDVAFCDKPGETLWPDQRCPVAIAISEDGGRTWPWRRIVEHGEGFIGPWNDVNNGRYEYPILMQSADGHLHAAYAWGRRTRIKYLCVDEAWVRGAKLCKGSEDDGVHFCLR</sequence>